<gene>
    <name evidence="6" type="ORF">BY453_1554</name>
</gene>
<proteinExistence type="predicted"/>
<evidence type="ECO:0000256" key="4">
    <source>
        <dbReference type="ARBA" id="ARBA00023014"/>
    </source>
</evidence>
<keyword evidence="3" id="KW-0408">Iron</keyword>
<dbReference type="PROSITE" id="PS00198">
    <property type="entry name" value="4FE4S_FER_1"/>
    <property type="match status" value="1"/>
</dbReference>
<dbReference type="PROSITE" id="PS51379">
    <property type="entry name" value="4FE4S_FER_2"/>
    <property type="match status" value="2"/>
</dbReference>
<dbReference type="Proteomes" id="UP000295758">
    <property type="component" value="Unassembled WGS sequence"/>
</dbReference>
<evidence type="ECO:0000256" key="3">
    <source>
        <dbReference type="ARBA" id="ARBA00023004"/>
    </source>
</evidence>
<dbReference type="InterPro" id="IPR017900">
    <property type="entry name" value="4Fe4S_Fe_S_CS"/>
</dbReference>
<sequence>MKEVTLKAVVSDDCIGCETCVEICPVEAISMEDRKAIIDVDNCMGCGNCEQRCPVYAIEMVKREEPFVAKVDSTKVDQEKLREICKNAKFNPDQLICYCTGTRAKEVAAAILLGANTPEKISRETGVRTGCKVECIQPILRLLEGAGIHPTPPEGGHQWYGKTVTAWEVSKEVKDKYSKRGFRFEEDRVLLDNVIEQKEGK</sequence>
<dbReference type="AlphaFoldDB" id="A0A4R7DXV4"/>
<evidence type="ECO:0000256" key="1">
    <source>
        <dbReference type="ARBA" id="ARBA00022485"/>
    </source>
</evidence>
<reference evidence="6 7" key="1">
    <citation type="submission" date="2019-03" db="EMBL/GenBank/DDBJ databases">
        <title>Deep subsurface shale carbon reservoir microbial communities from Ohio and West Virginia, USA.</title>
        <authorList>
            <person name="Wrighton K."/>
        </authorList>
    </citation>
    <scope>NUCLEOTIDE SEQUENCE [LARGE SCALE GENOMIC DNA]</scope>
    <source>
        <strain evidence="6 7">UTICA-S4D12</strain>
    </source>
</reference>
<keyword evidence="4" id="KW-0411">Iron-sulfur</keyword>
<dbReference type="InterPro" id="IPR017896">
    <property type="entry name" value="4Fe4S_Fe-S-bd"/>
</dbReference>
<keyword evidence="2" id="KW-0479">Metal-binding</keyword>
<dbReference type="Gene3D" id="1.10.10.1100">
    <property type="entry name" value="BFD-like [2Fe-2S]-binding domain"/>
    <property type="match status" value="1"/>
</dbReference>
<protein>
    <submittedName>
        <fullName evidence="6">BFD-like [2Fe-2S] binding protein</fullName>
    </submittedName>
</protein>
<organism evidence="6 7">
    <name type="scientific">Halanaerobium congolense</name>
    <dbReference type="NCBI Taxonomy" id="54121"/>
    <lineage>
        <taxon>Bacteria</taxon>
        <taxon>Bacillati</taxon>
        <taxon>Bacillota</taxon>
        <taxon>Clostridia</taxon>
        <taxon>Halanaerobiales</taxon>
        <taxon>Halanaerobiaceae</taxon>
        <taxon>Halanaerobium</taxon>
    </lineage>
</organism>
<evidence type="ECO:0000256" key="2">
    <source>
        <dbReference type="ARBA" id="ARBA00022723"/>
    </source>
</evidence>
<dbReference type="EMBL" id="SOAA01000055">
    <property type="protein sequence ID" value="TDS25464.1"/>
    <property type="molecule type" value="Genomic_DNA"/>
</dbReference>
<dbReference type="SUPFAM" id="SSF54862">
    <property type="entry name" value="4Fe-4S ferredoxins"/>
    <property type="match status" value="1"/>
</dbReference>
<feature type="domain" description="4Fe-4S ferredoxin-type" evidence="5">
    <location>
        <begin position="34"/>
        <end position="63"/>
    </location>
</feature>
<dbReference type="Pfam" id="PF04324">
    <property type="entry name" value="Fer2_BFD"/>
    <property type="match status" value="1"/>
</dbReference>
<evidence type="ECO:0000313" key="7">
    <source>
        <dbReference type="Proteomes" id="UP000295758"/>
    </source>
</evidence>
<evidence type="ECO:0000259" key="5">
    <source>
        <dbReference type="PROSITE" id="PS51379"/>
    </source>
</evidence>
<name>A0A4R7DXV4_9FIRM</name>
<dbReference type="GO" id="GO:0051539">
    <property type="term" value="F:4 iron, 4 sulfur cluster binding"/>
    <property type="evidence" value="ECO:0007669"/>
    <property type="project" value="UniProtKB-KW"/>
</dbReference>
<dbReference type="Pfam" id="PF12838">
    <property type="entry name" value="Fer4_7"/>
    <property type="match status" value="1"/>
</dbReference>
<keyword evidence="1" id="KW-0004">4Fe-4S</keyword>
<dbReference type="Gene3D" id="3.30.70.20">
    <property type="match status" value="1"/>
</dbReference>
<feature type="domain" description="4Fe-4S ferredoxin-type" evidence="5">
    <location>
        <begin position="6"/>
        <end position="33"/>
    </location>
</feature>
<accession>A0A4R7DXV4</accession>
<dbReference type="PANTHER" id="PTHR43687:SF1">
    <property type="entry name" value="FERREDOXIN III"/>
    <property type="match status" value="1"/>
</dbReference>
<evidence type="ECO:0000313" key="6">
    <source>
        <dbReference type="EMBL" id="TDS25464.1"/>
    </source>
</evidence>
<dbReference type="RefSeq" id="WP_133618538.1">
    <property type="nucleotide sequence ID" value="NZ_SOAA01000055.1"/>
</dbReference>
<comment type="caution">
    <text evidence="6">The sequence shown here is derived from an EMBL/GenBank/DDBJ whole genome shotgun (WGS) entry which is preliminary data.</text>
</comment>
<dbReference type="PANTHER" id="PTHR43687">
    <property type="entry name" value="ADENYLYLSULFATE REDUCTASE, BETA SUBUNIT"/>
    <property type="match status" value="1"/>
</dbReference>
<dbReference type="InterPro" id="IPR007419">
    <property type="entry name" value="BFD-like_2Fe2S-bd_dom"/>
</dbReference>
<dbReference type="InterPro" id="IPR050572">
    <property type="entry name" value="Fe-S_Ferredoxin"/>
</dbReference>
<dbReference type="GO" id="GO:0046872">
    <property type="term" value="F:metal ion binding"/>
    <property type="evidence" value="ECO:0007669"/>
    <property type="project" value="UniProtKB-KW"/>
</dbReference>
<dbReference type="InterPro" id="IPR041854">
    <property type="entry name" value="BFD-like_2Fe2S-bd_dom_sf"/>
</dbReference>